<accession>A0AAU8EIZ9</accession>
<name>A0AAU8EIZ9_9CAUD</name>
<proteinExistence type="predicted"/>
<protein>
    <submittedName>
        <fullName evidence="1">Uncharacterized protein</fullName>
    </submittedName>
</protein>
<evidence type="ECO:0000313" key="1">
    <source>
        <dbReference type="EMBL" id="XCG99175.1"/>
    </source>
</evidence>
<organism evidence="1">
    <name type="scientific">Pseudomonas phage vB_PaeM_PE1</name>
    <dbReference type="NCBI Taxonomy" id="3161145"/>
    <lineage>
        <taxon>Viruses</taxon>
        <taxon>Duplodnaviria</taxon>
        <taxon>Heunggongvirae</taxon>
        <taxon>Uroviricota</taxon>
        <taxon>Caudoviricetes</taxon>
        <taxon>Lindbergviridae</taxon>
        <taxon>Pbunavirus</taxon>
    </lineage>
</organism>
<reference evidence="1" key="1">
    <citation type="submission" date="2024-05" db="EMBL/GenBank/DDBJ databases">
        <title>Complete genome of the Pseudomonas phage vB_PaeM_PE1.</title>
        <authorList>
            <person name="Pires D.P."/>
            <person name="Meneses L."/>
            <person name="Azeredo J."/>
            <person name="Santos S.B."/>
        </authorList>
    </citation>
    <scope>NUCLEOTIDE SEQUENCE</scope>
</reference>
<sequence length="62" mass="7307">MNTCCFCVRVKNFANINKFPGVWTFPKEKYLEKFRRKVFPSSISLEIILSQANKPSFQTFPE</sequence>
<gene>
    <name evidence="1" type="ORF">PE1_100</name>
</gene>
<dbReference type="EMBL" id="PP848306">
    <property type="protein sequence ID" value="XCG99175.1"/>
    <property type="molecule type" value="Genomic_DNA"/>
</dbReference>